<feature type="transmembrane region" description="Helical" evidence="7">
    <location>
        <begin position="243"/>
        <end position="262"/>
    </location>
</feature>
<dbReference type="eggNOG" id="COG2855">
    <property type="taxonomic scope" value="Bacteria"/>
</dbReference>
<evidence type="ECO:0000256" key="5">
    <source>
        <dbReference type="ARBA" id="ARBA00022989"/>
    </source>
</evidence>
<evidence type="ECO:0000256" key="2">
    <source>
        <dbReference type="ARBA" id="ARBA00007977"/>
    </source>
</evidence>
<dbReference type="Proteomes" id="UP000027190">
    <property type="component" value="Unassembled WGS sequence"/>
</dbReference>
<dbReference type="PANTHER" id="PTHR30106">
    <property type="entry name" value="INNER MEMBRANE PROTEIN YEIH-RELATED"/>
    <property type="match status" value="1"/>
</dbReference>
<comment type="subcellular location">
    <subcellularLocation>
        <location evidence="1">Cell membrane</location>
        <topology evidence="1">Multi-pass membrane protein</topology>
    </subcellularLocation>
</comment>
<evidence type="ECO:0000256" key="3">
    <source>
        <dbReference type="ARBA" id="ARBA00022475"/>
    </source>
</evidence>
<dbReference type="InterPro" id="IPR018383">
    <property type="entry name" value="UPF0324_pro"/>
</dbReference>
<feature type="transmembrane region" description="Helical" evidence="7">
    <location>
        <begin position="64"/>
        <end position="86"/>
    </location>
</feature>
<sequence length="363" mass="37562">MIVALYLQGIPVKAEMMLTLFHTETHAPKTIERATPGILPGLLLATLIAAGAFALRALPGVHALSPLILAILLGMAFHNVIGTPASAKAGVKFSLKRVLRAGIVLLGLQLTLSQVVAVGGMGVLVIVVTLVSTFAFTVWLGRMLKVDARVTELIAAGTSICGASAVIATNTVTRARDEDVAYAVACVTVFGSLSMMLYPVLGGLMDLGPHAFGLWAGASIHEVAQVVAAAYQRGTEAGEFGTIAKLTRVMMLAPMVLGLGVLAARRVKASGGEASRTAPPLPWFVFGFIAMVAVASLGVVPHAVLQPVSTATQFLLAIALAAMGLETDVRKLAAEGFRPALVGAGGWIFITLVSLVLIRLTTG</sequence>
<dbReference type="PATRIC" id="fig|1280947.3.peg.633"/>
<name>A0A062US88_9PROT</name>
<dbReference type="STRING" id="1280947.HY30_11520"/>
<feature type="transmembrane region" description="Helical" evidence="7">
    <location>
        <begin position="98"/>
        <end position="117"/>
    </location>
</feature>
<keyword evidence="5 7" id="KW-1133">Transmembrane helix</keyword>
<proteinExistence type="inferred from homology"/>
<feature type="transmembrane region" description="Helical" evidence="7">
    <location>
        <begin position="341"/>
        <end position="360"/>
    </location>
</feature>
<evidence type="ECO:0000313" key="8">
    <source>
        <dbReference type="EMBL" id="KCZ60594.1"/>
    </source>
</evidence>
<dbReference type="Pfam" id="PF03601">
    <property type="entry name" value="Cons_hypoth698"/>
    <property type="match status" value="1"/>
</dbReference>
<keyword evidence="6 7" id="KW-0472">Membrane</keyword>
<reference evidence="8 9" key="1">
    <citation type="journal article" date="2014" name="Antonie Van Leeuwenhoek">
        <title>Hyphomonas beringensis sp. nov. and Hyphomonas chukchiensis sp. nov., isolated from surface seawater of the Bering Sea and Chukchi Sea.</title>
        <authorList>
            <person name="Li C."/>
            <person name="Lai Q."/>
            <person name="Li G."/>
            <person name="Dong C."/>
            <person name="Wang J."/>
            <person name="Liao Y."/>
            <person name="Shao Z."/>
        </authorList>
    </citation>
    <scope>NUCLEOTIDE SEQUENCE [LARGE SCALE GENOMIC DNA]</scope>
    <source>
        <strain evidence="8 9">BH-BN04-4</strain>
    </source>
</reference>
<evidence type="ECO:0000256" key="6">
    <source>
        <dbReference type="ARBA" id="ARBA00023136"/>
    </source>
</evidence>
<accession>A0A062US88</accession>
<keyword evidence="4 7" id="KW-0812">Transmembrane</keyword>
<evidence type="ECO:0000256" key="1">
    <source>
        <dbReference type="ARBA" id="ARBA00004651"/>
    </source>
</evidence>
<organism evidence="8 9">
    <name type="scientific">Hyphomonas chukchiensis</name>
    <dbReference type="NCBI Taxonomy" id="1280947"/>
    <lineage>
        <taxon>Bacteria</taxon>
        <taxon>Pseudomonadati</taxon>
        <taxon>Pseudomonadota</taxon>
        <taxon>Alphaproteobacteria</taxon>
        <taxon>Hyphomonadales</taxon>
        <taxon>Hyphomonadaceae</taxon>
        <taxon>Hyphomonas</taxon>
    </lineage>
</organism>
<feature type="transmembrane region" description="Helical" evidence="7">
    <location>
        <begin position="283"/>
        <end position="305"/>
    </location>
</feature>
<evidence type="ECO:0000313" key="9">
    <source>
        <dbReference type="Proteomes" id="UP000027190"/>
    </source>
</evidence>
<keyword evidence="3" id="KW-1003">Cell membrane</keyword>
<dbReference type="PANTHER" id="PTHR30106:SF2">
    <property type="entry name" value="UPF0324 INNER MEMBRANE PROTEIN YEIH"/>
    <property type="match status" value="1"/>
</dbReference>
<comment type="similarity">
    <text evidence="2">Belongs to the UPF0324 family.</text>
</comment>
<feature type="transmembrane region" description="Helical" evidence="7">
    <location>
        <begin position="38"/>
        <end position="58"/>
    </location>
</feature>
<dbReference type="GO" id="GO:0005886">
    <property type="term" value="C:plasma membrane"/>
    <property type="evidence" value="ECO:0007669"/>
    <property type="project" value="UniProtKB-SubCell"/>
</dbReference>
<dbReference type="EMBL" id="AWFG01000002">
    <property type="protein sequence ID" value="KCZ60594.1"/>
    <property type="molecule type" value="Genomic_DNA"/>
</dbReference>
<gene>
    <name evidence="8" type="ORF">HY30_11520</name>
</gene>
<evidence type="ECO:0000256" key="4">
    <source>
        <dbReference type="ARBA" id="ARBA00022692"/>
    </source>
</evidence>
<keyword evidence="9" id="KW-1185">Reference proteome</keyword>
<feature type="transmembrane region" description="Helical" evidence="7">
    <location>
        <begin position="153"/>
        <end position="174"/>
    </location>
</feature>
<comment type="caution">
    <text evidence="8">The sequence shown here is derived from an EMBL/GenBank/DDBJ whole genome shotgun (WGS) entry which is preliminary data.</text>
</comment>
<dbReference type="AlphaFoldDB" id="A0A062US88"/>
<protein>
    <submittedName>
        <fullName evidence="8">Uncharacterized protein</fullName>
    </submittedName>
</protein>
<evidence type="ECO:0000256" key="7">
    <source>
        <dbReference type="SAM" id="Phobius"/>
    </source>
</evidence>
<feature type="transmembrane region" description="Helical" evidence="7">
    <location>
        <begin position="180"/>
        <end position="200"/>
    </location>
</feature>